<dbReference type="Proteomes" id="UP000238413">
    <property type="component" value="Chromosome"/>
</dbReference>
<gene>
    <name evidence="1" type="ORF">C4B68_32690</name>
</gene>
<proteinExistence type="predicted"/>
<name>A0ABM6SXW0_9ACTN</name>
<dbReference type="EMBL" id="CP026652">
    <property type="protein sequence ID" value="AVH59728.1"/>
    <property type="molecule type" value="Genomic_DNA"/>
</dbReference>
<evidence type="ECO:0000313" key="1">
    <source>
        <dbReference type="EMBL" id="AVH59728.1"/>
    </source>
</evidence>
<protein>
    <submittedName>
        <fullName evidence="1">Uncharacterized protein</fullName>
    </submittedName>
</protein>
<evidence type="ECO:0000313" key="2">
    <source>
        <dbReference type="Proteomes" id="UP000238413"/>
    </source>
</evidence>
<accession>A0ABM6SXW0</accession>
<reference evidence="1 2" key="1">
    <citation type="submission" date="2018-02" db="EMBL/GenBank/DDBJ databases">
        <title>Complete genome sequence of Streptomyces dengpaensis, the producer of angucyclines.</title>
        <authorList>
            <person name="Yumei L."/>
        </authorList>
    </citation>
    <scope>NUCLEOTIDE SEQUENCE [LARGE SCALE GENOMIC DNA]</scope>
    <source>
        <strain evidence="1 2">XZHG99</strain>
    </source>
</reference>
<keyword evidence="2" id="KW-1185">Reference proteome</keyword>
<sequence length="92" mass="10349">MTADIPTQLRRRHSAALRTAQRDCGCPHAFHADPLNCLAAPPRASTFSLDARRLITEVRKLRALGWTPDEIRQVLDLSLILPTPRDPLESLR</sequence>
<dbReference type="RefSeq" id="WP_099500113.1">
    <property type="nucleotide sequence ID" value="NZ_CP026652.1"/>
</dbReference>
<organism evidence="1 2">
    <name type="scientific">Streptomyces dengpaensis</name>
    <dbReference type="NCBI Taxonomy" id="2049881"/>
    <lineage>
        <taxon>Bacteria</taxon>
        <taxon>Bacillati</taxon>
        <taxon>Actinomycetota</taxon>
        <taxon>Actinomycetes</taxon>
        <taxon>Kitasatosporales</taxon>
        <taxon>Streptomycetaceae</taxon>
        <taxon>Streptomyces</taxon>
    </lineage>
</organism>